<dbReference type="RefSeq" id="WP_338834971.1">
    <property type="nucleotide sequence ID" value="NZ_CP147711.1"/>
</dbReference>
<feature type="domain" description="Group II intron maturase-specific" evidence="1">
    <location>
        <begin position="2"/>
        <end position="33"/>
    </location>
</feature>
<dbReference type="InterPro" id="IPR013597">
    <property type="entry name" value="Mat_intron_G2"/>
</dbReference>
<sequence length="52" mass="6077">MGYYGQFSRSALFSLVDYVNQKLKAWIMRKYSKRCSAATYRLTGRSASLRFV</sequence>
<dbReference type="EMBL" id="CP147711">
    <property type="protein sequence ID" value="WXC84508.1"/>
    <property type="molecule type" value="Genomic_DNA"/>
</dbReference>
<dbReference type="Proteomes" id="UP001432046">
    <property type="component" value="Chromosome"/>
</dbReference>
<organism evidence="2 3">
    <name type="scientific">Bradyrhizobium septentrionale</name>
    <dbReference type="NCBI Taxonomy" id="1404411"/>
    <lineage>
        <taxon>Bacteria</taxon>
        <taxon>Pseudomonadati</taxon>
        <taxon>Pseudomonadota</taxon>
        <taxon>Alphaproteobacteria</taxon>
        <taxon>Hyphomicrobiales</taxon>
        <taxon>Nitrobacteraceae</taxon>
        <taxon>Bradyrhizobium</taxon>
    </lineage>
</organism>
<accession>A0ABZ2PB45</accession>
<reference evidence="2" key="1">
    <citation type="journal article" date="2021" name="Int. J. Syst. Evol. Microbiol.">
        <title>Bradyrhizobium septentrionale sp. nov. (sv. septentrionale) and Bradyrhizobium quebecense sp. nov. (sv. septentrionale) associated with legumes native to Canada possess rearranged symbiosis genes and numerous insertion sequences.</title>
        <authorList>
            <person name="Bromfield E.S.P."/>
            <person name="Cloutier S."/>
        </authorList>
    </citation>
    <scope>NUCLEOTIDE SEQUENCE</scope>
    <source>
        <strain evidence="2">5S5</strain>
    </source>
</reference>
<dbReference type="Pfam" id="PF08388">
    <property type="entry name" value="GIIM"/>
    <property type="match status" value="1"/>
</dbReference>
<protein>
    <submittedName>
        <fullName evidence="2">Group II intron maturase-specific domain-containing protein</fullName>
    </submittedName>
</protein>
<proteinExistence type="predicted"/>
<keyword evidence="3" id="KW-1185">Reference proteome</keyword>
<evidence type="ECO:0000259" key="1">
    <source>
        <dbReference type="Pfam" id="PF08388"/>
    </source>
</evidence>
<gene>
    <name evidence="2" type="ORF">WDK88_37490</name>
</gene>
<evidence type="ECO:0000313" key="2">
    <source>
        <dbReference type="EMBL" id="WXC84508.1"/>
    </source>
</evidence>
<evidence type="ECO:0000313" key="3">
    <source>
        <dbReference type="Proteomes" id="UP001432046"/>
    </source>
</evidence>
<reference evidence="2" key="2">
    <citation type="submission" date="2024-03" db="EMBL/GenBank/DDBJ databases">
        <authorList>
            <person name="Bromfield E.S.P."/>
            <person name="Cloutier S."/>
        </authorList>
    </citation>
    <scope>NUCLEOTIDE SEQUENCE</scope>
    <source>
        <strain evidence="2">5S5</strain>
    </source>
</reference>
<name>A0ABZ2PB45_9BRAD</name>